<feature type="region of interest" description="Disordered" evidence="2">
    <location>
        <begin position="149"/>
        <end position="232"/>
    </location>
</feature>
<dbReference type="EMBL" id="JANFQO010000005">
    <property type="protein sequence ID" value="MCQ4164531.1"/>
    <property type="molecule type" value="Genomic_DNA"/>
</dbReference>
<dbReference type="PROSITE" id="PS50943">
    <property type="entry name" value="HTH_CROC1"/>
    <property type="match status" value="1"/>
</dbReference>
<reference evidence="4" key="1">
    <citation type="submission" date="2022-07" db="EMBL/GenBank/DDBJ databases">
        <title>Tahibacter sp., a new gammaproteobacterium isolated from the silt sample collected at pig farm.</title>
        <authorList>
            <person name="Chen H."/>
        </authorList>
    </citation>
    <scope>NUCLEOTIDE SEQUENCE</scope>
    <source>
        <strain evidence="4">P2K</strain>
    </source>
</reference>
<dbReference type="Gene3D" id="1.10.260.40">
    <property type="entry name" value="lambda repressor-like DNA-binding domains"/>
    <property type="match status" value="1"/>
</dbReference>
<name>A0ABT1QQH3_9GAMM</name>
<sequence length="232" mass="25198">MPNIATAFKEEISRLCRKEMRKHLDPLRKASIAYRKEISALKRKLQESEKRLGAMAKRSSKISTAAAAETAAPERQTRFVAKGLKTLRARLGLSAAELAALLGVTGQSVYNWEQKKSTPRAAQLVQLAQLRSMGKKAVRAQLEGTAVEAEGEAKLRRGRKPRAAAETGEAAAKPRRGRKPRVAAEGGEAVAKPRRQRKARAAAEQSPAAAPKRRGRKPRVAREAVEAEVAAA</sequence>
<feature type="domain" description="HTH cro/C1-type" evidence="3">
    <location>
        <begin position="84"/>
        <end position="130"/>
    </location>
</feature>
<evidence type="ECO:0000259" key="3">
    <source>
        <dbReference type="PROSITE" id="PS50943"/>
    </source>
</evidence>
<protein>
    <submittedName>
        <fullName evidence="4">Helix-turn-helix domain-containing protein</fullName>
    </submittedName>
</protein>
<gene>
    <name evidence="4" type="ORF">NM961_07390</name>
</gene>
<keyword evidence="5" id="KW-1185">Reference proteome</keyword>
<evidence type="ECO:0000256" key="1">
    <source>
        <dbReference type="SAM" id="Coils"/>
    </source>
</evidence>
<feature type="coiled-coil region" evidence="1">
    <location>
        <begin position="31"/>
        <end position="58"/>
    </location>
</feature>
<dbReference type="Pfam" id="PF01381">
    <property type="entry name" value="HTH_3"/>
    <property type="match status" value="1"/>
</dbReference>
<proteinExistence type="predicted"/>
<evidence type="ECO:0000313" key="4">
    <source>
        <dbReference type="EMBL" id="MCQ4164531.1"/>
    </source>
</evidence>
<comment type="caution">
    <text evidence="4">The sequence shown here is derived from an EMBL/GenBank/DDBJ whole genome shotgun (WGS) entry which is preliminary data.</text>
</comment>
<dbReference type="InterPro" id="IPR001387">
    <property type="entry name" value="Cro/C1-type_HTH"/>
</dbReference>
<dbReference type="SUPFAM" id="SSF47413">
    <property type="entry name" value="lambda repressor-like DNA-binding domains"/>
    <property type="match status" value="1"/>
</dbReference>
<dbReference type="RefSeq" id="WP_255913313.1">
    <property type="nucleotide sequence ID" value="NZ_JANFQO010000005.1"/>
</dbReference>
<dbReference type="InterPro" id="IPR010982">
    <property type="entry name" value="Lambda_DNA-bd_dom_sf"/>
</dbReference>
<evidence type="ECO:0000256" key="2">
    <source>
        <dbReference type="SAM" id="MobiDB-lite"/>
    </source>
</evidence>
<dbReference type="Proteomes" id="UP001165498">
    <property type="component" value="Unassembled WGS sequence"/>
</dbReference>
<dbReference type="SMART" id="SM00530">
    <property type="entry name" value="HTH_XRE"/>
    <property type="match status" value="1"/>
</dbReference>
<accession>A0ABT1QQH3</accession>
<organism evidence="4 5">
    <name type="scientific">Tahibacter harae</name>
    <dbReference type="NCBI Taxonomy" id="2963937"/>
    <lineage>
        <taxon>Bacteria</taxon>
        <taxon>Pseudomonadati</taxon>
        <taxon>Pseudomonadota</taxon>
        <taxon>Gammaproteobacteria</taxon>
        <taxon>Lysobacterales</taxon>
        <taxon>Rhodanobacteraceae</taxon>
        <taxon>Tahibacter</taxon>
    </lineage>
</organism>
<evidence type="ECO:0000313" key="5">
    <source>
        <dbReference type="Proteomes" id="UP001165498"/>
    </source>
</evidence>
<keyword evidence="1" id="KW-0175">Coiled coil</keyword>